<evidence type="ECO:0000313" key="3">
    <source>
        <dbReference type="Proteomes" id="UP000316030"/>
    </source>
</evidence>
<dbReference type="EMBL" id="FXTO01000005">
    <property type="protein sequence ID" value="SMO53355.1"/>
    <property type="molecule type" value="Genomic_DNA"/>
</dbReference>
<feature type="chain" id="PRO_5021791621" description="Oxidoreductase molybdopterin binding domain protein" evidence="1">
    <location>
        <begin position="26"/>
        <end position="164"/>
    </location>
</feature>
<dbReference type="RefSeq" id="WP_142492531.1">
    <property type="nucleotide sequence ID" value="NZ_FXTO01000005.1"/>
</dbReference>
<dbReference type="SUPFAM" id="SSF56524">
    <property type="entry name" value="Oxidoreductase molybdopterin-binding domain"/>
    <property type="match status" value="1"/>
</dbReference>
<dbReference type="InterPro" id="IPR036374">
    <property type="entry name" value="OxRdtase_Mopterin-bd_sf"/>
</dbReference>
<dbReference type="AlphaFoldDB" id="A0A521C1Z7"/>
<dbReference type="Proteomes" id="UP000316030">
    <property type="component" value="Unassembled WGS sequence"/>
</dbReference>
<sequence>MQRRTLLNLVGGLGLSLATAPLAMAADDQIVLSVTNTVTGATKNYTDADLLALPQTSFRTSTIWTEGVKTFSGPTLKAVLKDADMPAKGLKLYAVNDYNVPFPVENLHDTAPIIANRIDGEPFPLRRKGPLWVIFPFDQAPNFNSEEIFALCVWQLNKISVGGM</sequence>
<evidence type="ECO:0008006" key="4">
    <source>
        <dbReference type="Google" id="ProtNLM"/>
    </source>
</evidence>
<accession>A0A521C1Z7</accession>
<dbReference type="OrthoDB" id="9798763at2"/>
<keyword evidence="1" id="KW-0732">Signal</keyword>
<organism evidence="2 3">
    <name type="scientific">Thalassovita litoralis</name>
    <dbReference type="NCBI Taxonomy" id="1010611"/>
    <lineage>
        <taxon>Bacteria</taxon>
        <taxon>Pseudomonadati</taxon>
        <taxon>Pseudomonadota</taxon>
        <taxon>Alphaproteobacteria</taxon>
        <taxon>Rhodobacterales</taxon>
        <taxon>Roseobacteraceae</taxon>
        <taxon>Thalassovita</taxon>
    </lineage>
</organism>
<reference evidence="2 3" key="1">
    <citation type="submission" date="2017-05" db="EMBL/GenBank/DDBJ databases">
        <authorList>
            <person name="Varghese N."/>
            <person name="Submissions S."/>
        </authorList>
    </citation>
    <scope>NUCLEOTIDE SEQUENCE [LARGE SCALE GENOMIC DNA]</scope>
    <source>
        <strain evidence="2 3">DSM 29506</strain>
    </source>
</reference>
<protein>
    <recommendedName>
        <fullName evidence="4">Oxidoreductase molybdopterin binding domain protein</fullName>
    </recommendedName>
</protein>
<name>A0A521C1Z7_9RHOB</name>
<feature type="signal peptide" evidence="1">
    <location>
        <begin position="1"/>
        <end position="25"/>
    </location>
</feature>
<evidence type="ECO:0000313" key="2">
    <source>
        <dbReference type="EMBL" id="SMO53355.1"/>
    </source>
</evidence>
<evidence type="ECO:0000256" key="1">
    <source>
        <dbReference type="SAM" id="SignalP"/>
    </source>
</evidence>
<gene>
    <name evidence="2" type="ORF">SAMN06265173_10546</name>
</gene>
<proteinExistence type="predicted"/>
<keyword evidence="3" id="KW-1185">Reference proteome</keyword>